<dbReference type="PANTHER" id="PTHR42951:SF4">
    <property type="entry name" value="ACYL-COENZYME A THIOESTERASE MBLAC2"/>
    <property type="match status" value="1"/>
</dbReference>
<organism evidence="2 3">
    <name type="scientific">Streptomyces hyaluromycini</name>
    <dbReference type="NCBI Taxonomy" id="1377993"/>
    <lineage>
        <taxon>Bacteria</taxon>
        <taxon>Bacillati</taxon>
        <taxon>Actinomycetota</taxon>
        <taxon>Actinomycetes</taxon>
        <taxon>Kitasatosporales</taxon>
        <taxon>Streptomycetaceae</taxon>
        <taxon>Streptomyces</taxon>
    </lineage>
</organism>
<evidence type="ECO:0000313" key="3">
    <source>
        <dbReference type="Proteomes" id="UP001474181"/>
    </source>
</evidence>
<evidence type="ECO:0000259" key="1">
    <source>
        <dbReference type="SMART" id="SM00849"/>
    </source>
</evidence>
<dbReference type="SUPFAM" id="SSF56281">
    <property type="entry name" value="Metallo-hydrolase/oxidoreductase"/>
    <property type="match status" value="1"/>
</dbReference>
<name>A0ABV1XDF2_9ACTN</name>
<evidence type="ECO:0000313" key="2">
    <source>
        <dbReference type="EMBL" id="MER7187075.1"/>
    </source>
</evidence>
<dbReference type="InterPro" id="IPR050855">
    <property type="entry name" value="NDM-1-like"/>
</dbReference>
<proteinExistence type="predicted"/>
<sequence>HRARLGDERHFLHPSLRAGPGALVAGGTATTASAATAHASAAGSSDAGLPDYAPVPAGSLGPAVNSQGYYVGRVQRNLYWVTDGDYQAAFLTTRDGVVLFDAPPTIGHNLQRAVDEIAAANGTSNKVTHIVHSHHHSDHVGASGLFGRHVVRIGHEENRRLLLRDNNPNKPAPDITFADRYTLHVGGERVELAHHGSNHAPDNIYIRFPHHDTLMLVDITIPGWAPFGALNYSEDIQGYLAAPAKALSYPWKHHIAGHMGRLGTRADVTVHQQYIDDLTTSIKQALGTVDYGVYAAKYGNNIWAVVKTWLDEVCRQAAAPVAAKYTGTLAAADVFTESSAFSLVESLRLDLGLGSAIHD</sequence>
<accession>A0ABV1XDF2</accession>
<dbReference type="Gene3D" id="3.60.15.10">
    <property type="entry name" value="Ribonuclease Z/Hydroxyacylglutathione hydrolase-like"/>
    <property type="match status" value="1"/>
</dbReference>
<comment type="caution">
    <text evidence="2">The sequence shown here is derived from an EMBL/GenBank/DDBJ whole genome shotgun (WGS) entry which is preliminary data.</text>
</comment>
<protein>
    <submittedName>
        <fullName evidence="2">MBL fold metallo-hydrolase</fullName>
    </submittedName>
</protein>
<dbReference type="InterPro" id="IPR036866">
    <property type="entry name" value="RibonucZ/Hydroxyglut_hydro"/>
</dbReference>
<dbReference type="InterPro" id="IPR001279">
    <property type="entry name" value="Metallo-B-lactamas"/>
</dbReference>
<keyword evidence="3" id="KW-1185">Reference proteome</keyword>
<reference evidence="2 3" key="1">
    <citation type="submission" date="2024-06" db="EMBL/GenBank/DDBJ databases">
        <title>The Natural Products Discovery Center: Release of the First 8490 Sequenced Strains for Exploring Actinobacteria Biosynthetic Diversity.</title>
        <authorList>
            <person name="Kalkreuter E."/>
            <person name="Kautsar S.A."/>
            <person name="Yang D."/>
            <person name="Bader C.D."/>
            <person name="Teijaro C.N."/>
            <person name="Fluegel L."/>
            <person name="Davis C.M."/>
            <person name="Simpson J.R."/>
            <person name="Lauterbach L."/>
            <person name="Steele A.D."/>
            <person name="Gui C."/>
            <person name="Meng S."/>
            <person name="Li G."/>
            <person name="Viehrig K."/>
            <person name="Ye F."/>
            <person name="Su P."/>
            <person name="Kiefer A.F."/>
            <person name="Nichols A."/>
            <person name="Cepeda A.J."/>
            <person name="Yan W."/>
            <person name="Fan B."/>
            <person name="Jiang Y."/>
            <person name="Adhikari A."/>
            <person name="Zheng C.-J."/>
            <person name="Schuster L."/>
            <person name="Cowan T.M."/>
            <person name="Smanski M.J."/>
            <person name="Chevrette M.G."/>
            <person name="De Carvalho L.P.S."/>
            <person name="Shen B."/>
        </authorList>
    </citation>
    <scope>NUCLEOTIDE SEQUENCE [LARGE SCALE GENOMIC DNA]</scope>
    <source>
        <strain evidence="2 3">NPDC000234</strain>
    </source>
</reference>
<dbReference type="Pfam" id="PF00753">
    <property type="entry name" value="Lactamase_B"/>
    <property type="match status" value="1"/>
</dbReference>
<feature type="non-terminal residue" evidence="2">
    <location>
        <position position="1"/>
    </location>
</feature>
<dbReference type="RefSeq" id="WP_350791230.1">
    <property type="nucleotide sequence ID" value="NZ_JBEPEK010000720.1"/>
</dbReference>
<dbReference type="SMART" id="SM00849">
    <property type="entry name" value="Lactamase_B"/>
    <property type="match status" value="1"/>
</dbReference>
<feature type="domain" description="Metallo-beta-lactamase" evidence="1">
    <location>
        <begin position="85"/>
        <end position="258"/>
    </location>
</feature>
<gene>
    <name evidence="2" type="ORF">ABT404_47750</name>
</gene>
<dbReference type="Proteomes" id="UP001474181">
    <property type="component" value="Unassembled WGS sequence"/>
</dbReference>
<dbReference type="EMBL" id="JBEPEK010000720">
    <property type="protein sequence ID" value="MER7187075.1"/>
    <property type="molecule type" value="Genomic_DNA"/>
</dbReference>
<dbReference type="PANTHER" id="PTHR42951">
    <property type="entry name" value="METALLO-BETA-LACTAMASE DOMAIN-CONTAINING"/>
    <property type="match status" value="1"/>
</dbReference>